<evidence type="ECO:0000259" key="2">
    <source>
        <dbReference type="Pfam" id="PF07859"/>
    </source>
</evidence>
<dbReference type="SUPFAM" id="SSF53474">
    <property type="entry name" value="alpha/beta-Hydrolases"/>
    <property type="match status" value="1"/>
</dbReference>
<dbReference type="GO" id="GO:0016787">
    <property type="term" value="F:hydrolase activity"/>
    <property type="evidence" value="ECO:0007669"/>
    <property type="project" value="UniProtKB-KW"/>
</dbReference>
<protein>
    <submittedName>
        <fullName evidence="3">Alpha/Beta hydrolase protein</fullName>
    </submittedName>
</protein>
<accession>A0A8K0UNM3</accession>
<dbReference type="InterPro" id="IPR029058">
    <property type="entry name" value="AB_hydrolase_fold"/>
</dbReference>
<dbReference type="Pfam" id="PF07859">
    <property type="entry name" value="Abhydrolase_3"/>
    <property type="match status" value="1"/>
</dbReference>
<dbReference type="OrthoDB" id="408631at2759"/>
<evidence type="ECO:0000256" key="1">
    <source>
        <dbReference type="ARBA" id="ARBA00022801"/>
    </source>
</evidence>
<dbReference type="InterPro" id="IPR013094">
    <property type="entry name" value="AB_hydrolase_3"/>
</dbReference>
<dbReference type="AlphaFoldDB" id="A0A8K0UNM3"/>
<name>A0A8K0UNM3_9AGAR</name>
<sequence length="342" mass="37206">MSDSLHAHYGVPDPEYAALFATLPEIDFPADPVAGRQVLNAILTTGRAASKEKLPDASKYTIVDHPNVPVAGGTAHILVRTITPTSTDGSTYPVFYWMHGGGFVMGTIEMSQDTLTRLGVELGFTVALVDYRLAPEHPHPIPVTDCFEGLKWVVSNASFFGGDISKGLIIGGDSAGGSLAAAVAHLARDDPFFFGKQVTGQVLHIPCVVDPRAHPEKYKAELRSLDIVEHANMAGLKRKFMFDIYEKHLKNPPEDPTASPLLFLSHANLPPAFIQISGLDLLRDEGLLYEKVLREAGVKTKLHVYQGVSHGFHMGFPQLAASKRFEEDYRNGLLWLLGGAKA</sequence>
<proteinExistence type="predicted"/>
<evidence type="ECO:0000313" key="4">
    <source>
        <dbReference type="Proteomes" id="UP000813824"/>
    </source>
</evidence>
<keyword evidence="4" id="KW-1185">Reference proteome</keyword>
<comment type="caution">
    <text evidence="3">The sequence shown here is derived from an EMBL/GenBank/DDBJ whole genome shotgun (WGS) entry which is preliminary data.</text>
</comment>
<keyword evidence="1 3" id="KW-0378">Hydrolase</keyword>
<dbReference type="EMBL" id="JAEVFJ010000017">
    <property type="protein sequence ID" value="KAH8100058.1"/>
    <property type="molecule type" value="Genomic_DNA"/>
</dbReference>
<organism evidence="3 4">
    <name type="scientific">Cristinia sonorae</name>
    <dbReference type="NCBI Taxonomy" id="1940300"/>
    <lineage>
        <taxon>Eukaryota</taxon>
        <taxon>Fungi</taxon>
        <taxon>Dikarya</taxon>
        <taxon>Basidiomycota</taxon>
        <taxon>Agaricomycotina</taxon>
        <taxon>Agaricomycetes</taxon>
        <taxon>Agaricomycetidae</taxon>
        <taxon>Agaricales</taxon>
        <taxon>Pleurotineae</taxon>
        <taxon>Stephanosporaceae</taxon>
        <taxon>Cristinia</taxon>
    </lineage>
</organism>
<gene>
    <name evidence="3" type="ORF">BXZ70DRAFT_202004</name>
</gene>
<dbReference type="Proteomes" id="UP000813824">
    <property type="component" value="Unassembled WGS sequence"/>
</dbReference>
<evidence type="ECO:0000313" key="3">
    <source>
        <dbReference type="EMBL" id="KAH8100058.1"/>
    </source>
</evidence>
<dbReference type="Gene3D" id="3.40.50.1820">
    <property type="entry name" value="alpha/beta hydrolase"/>
    <property type="match status" value="1"/>
</dbReference>
<dbReference type="InterPro" id="IPR050300">
    <property type="entry name" value="GDXG_lipolytic_enzyme"/>
</dbReference>
<dbReference type="PANTHER" id="PTHR48081:SF8">
    <property type="entry name" value="ALPHA_BETA HYDROLASE FOLD-3 DOMAIN-CONTAINING PROTEIN-RELATED"/>
    <property type="match status" value="1"/>
</dbReference>
<reference evidence="3" key="1">
    <citation type="journal article" date="2021" name="New Phytol.">
        <title>Evolutionary innovations through gain and loss of genes in the ectomycorrhizal Boletales.</title>
        <authorList>
            <person name="Wu G."/>
            <person name="Miyauchi S."/>
            <person name="Morin E."/>
            <person name="Kuo A."/>
            <person name="Drula E."/>
            <person name="Varga T."/>
            <person name="Kohler A."/>
            <person name="Feng B."/>
            <person name="Cao Y."/>
            <person name="Lipzen A."/>
            <person name="Daum C."/>
            <person name="Hundley H."/>
            <person name="Pangilinan J."/>
            <person name="Johnson J."/>
            <person name="Barry K."/>
            <person name="LaButti K."/>
            <person name="Ng V."/>
            <person name="Ahrendt S."/>
            <person name="Min B."/>
            <person name="Choi I.G."/>
            <person name="Park H."/>
            <person name="Plett J.M."/>
            <person name="Magnuson J."/>
            <person name="Spatafora J.W."/>
            <person name="Nagy L.G."/>
            <person name="Henrissat B."/>
            <person name="Grigoriev I.V."/>
            <person name="Yang Z.L."/>
            <person name="Xu J."/>
            <person name="Martin F.M."/>
        </authorList>
    </citation>
    <scope>NUCLEOTIDE SEQUENCE</scope>
    <source>
        <strain evidence="3">KKN 215</strain>
    </source>
</reference>
<feature type="domain" description="Alpha/beta hydrolase fold-3" evidence="2">
    <location>
        <begin position="97"/>
        <end position="314"/>
    </location>
</feature>
<dbReference type="PANTHER" id="PTHR48081">
    <property type="entry name" value="AB HYDROLASE SUPERFAMILY PROTEIN C4A8.06C"/>
    <property type="match status" value="1"/>
</dbReference>